<dbReference type="InterPro" id="IPR001584">
    <property type="entry name" value="Integrase_cat-core"/>
</dbReference>
<feature type="region of interest" description="Disordered" evidence="1">
    <location>
        <begin position="203"/>
        <end position="267"/>
    </location>
</feature>
<dbReference type="Proteomes" id="UP000694251">
    <property type="component" value="Chromosome 12"/>
</dbReference>
<evidence type="ECO:0000256" key="1">
    <source>
        <dbReference type="SAM" id="MobiDB-lite"/>
    </source>
</evidence>
<evidence type="ECO:0000313" key="3">
    <source>
        <dbReference type="EMBL" id="KAG7547934.1"/>
    </source>
</evidence>
<feature type="compositionally biased region" description="Basic and acidic residues" evidence="1">
    <location>
        <begin position="510"/>
        <end position="519"/>
    </location>
</feature>
<name>A0A8T1YPK4_ARASU</name>
<dbReference type="CDD" id="cd00303">
    <property type="entry name" value="retropepsin_like"/>
    <property type="match status" value="1"/>
</dbReference>
<comment type="caution">
    <text evidence="3">The sequence shown here is derived from an EMBL/GenBank/DDBJ whole genome shotgun (WGS) entry which is preliminary data.</text>
</comment>
<keyword evidence="4" id="KW-1185">Reference proteome</keyword>
<dbReference type="InterPro" id="IPR005162">
    <property type="entry name" value="Retrotrans_gag_dom"/>
</dbReference>
<dbReference type="EMBL" id="JAEFBJ010000012">
    <property type="protein sequence ID" value="KAG7547934.1"/>
    <property type="molecule type" value="Genomic_DNA"/>
</dbReference>
<dbReference type="InterPro" id="IPR041588">
    <property type="entry name" value="Integrase_H2C2"/>
</dbReference>
<feature type="domain" description="Integrase catalytic" evidence="2">
    <location>
        <begin position="1120"/>
        <end position="1279"/>
    </location>
</feature>
<dbReference type="PROSITE" id="PS50994">
    <property type="entry name" value="INTEGRASE"/>
    <property type="match status" value="1"/>
</dbReference>
<dbReference type="Pfam" id="PF17921">
    <property type="entry name" value="Integrase_H2C2"/>
    <property type="match status" value="1"/>
</dbReference>
<dbReference type="PANTHER" id="PTHR48475:SF2">
    <property type="entry name" value="RIBONUCLEASE H"/>
    <property type="match status" value="1"/>
</dbReference>
<dbReference type="PANTHER" id="PTHR48475">
    <property type="entry name" value="RIBONUCLEASE H"/>
    <property type="match status" value="1"/>
</dbReference>
<feature type="region of interest" description="Disordered" evidence="1">
    <location>
        <begin position="598"/>
        <end position="624"/>
    </location>
</feature>
<evidence type="ECO:0000259" key="2">
    <source>
        <dbReference type="PROSITE" id="PS50994"/>
    </source>
</evidence>
<feature type="compositionally biased region" description="Polar residues" evidence="1">
    <location>
        <begin position="214"/>
        <end position="257"/>
    </location>
</feature>
<accession>A0A8T1YPK4</accession>
<proteinExistence type="predicted"/>
<sequence length="1332" mass="148963">MLVYNSCFASYEDQLFTSPSREIDALRALEKDVQEYKIIEEENAGTVAKANQISDMVKVAEARFNERWKNTLHSGLRCKGKVSISTGSGVLKISPAAEALAHVENRAVSYLVEGNGLVSVVCHDDLIETMVDQQALSDAITSLNQATASLTSQIGTLADANTTFSERLNSIEQTLTSVQTTQADLSDAQNVVSTRLDNLSSARTTTYQRRLFQTPAQNRTGSTQTPPIRQPASTSNQATVGDGSNPTGDENPQNQGNPAIDEGLLMEDPDVIPSDDFVKVRQELDEMKSKFHQATSSAPEIDRVIEETRRTPFTSRISNLRIKDSRKVKLPTYDGKGDPKNHLAAFQIAAGRIDLEPDEEDARYCKLFSENLSGSALLWFTQLEPGTIDNFKELSSAFLKQYSMFMEKATSDADLWNLTQGQNEPLRKYNAKFKEVIAKIPGVSHAAALSALRNGLWHESRFWEEIIVNRPNTIQDALFRATNWMEAEEEKLSLAKKHRPAKLVVGNPTKKFEPKEPKHFGVNPATNAVGKPSPSKGRYNSPNTWVRNESAYCNIHRVNGHSTKDCSVLKKHLTELWAAGELSNFNIEEFVEFYHKEKEDSEASNPPEKKHKPNGSGTPNTPKKRIDVIIGGSKLCRNSIRSIKRHKKSAAIQTAMGFQSDEQIPSISFDNSDTQGLAGPHDDALVITLDVANFEVTRCLIDTGSSVDLIFLSTLQRMGISKADIIGPPAPLVAFTSDTSMSLGNIKLPVLAAGVPKIVEFIVFDRPAAYNIIPGTPWIYQMKAIPSTYHQCVKFPTPAGSRTIRGDQETSQVLTSHPLRSILHGPSQSGRLAKWAIELSEYDIEYKSRTSAKAQVLADFLTELPLDDGIFVETDSTWKLHVDGSSSKQGSGIVVNHFARDYEAKAPRMEAYLSAVKKLAGKFKEFELVRIPRGENTSGDALAVLASTSDPELRRVIPVECEEEVQETIEDPDIPSEPEPRKFILKDNTSANDWGADWRVPIKNFILNGELPSNKWQARKLRIISAKYCIIKESLYKRGVSDPYLLCIFGPEVEIVTSEVHEGLCGSHSSGRAMAFKIKRLGYFWPTMISDCIDYAKRCKKCQMHAPLIHQPSEFLSSISAPYPFMRWSMDIVRPMHRSTRGVQCLLVLTDYFSKWIEVEAYISIQDSVVKTFLWKHIICRYGVPYEIVTDNGPQFISNDFEDFCFAWGIKLSYSTPRYPQGNGQAEASNKTIISNLKKRLSTRKGGWYDELQPVLWAYRTTPRRATGEVPAELNVLGLRRSEAPLNEESNSKLLEDVLDTIDERRDQSLIRLQNYQQVTARYYNSKLKTDL</sequence>
<feature type="region of interest" description="Disordered" evidence="1">
    <location>
        <begin position="507"/>
        <end position="538"/>
    </location>
</feature>
<evidence type="ECO:0000313" key="4">
    <source>
        <dbReference type="Proteomes" id="UP000694251"/>
    </source>
</evidence>
<reference evidence="3 4" key="1">
    <citation type="submission" date="2020-12" db="EMBL/GenBank/DDBJ databases">
        <title>Concerted genomic and epigenomic changes stabilize Arabidopsis allopolyploids.</title>
        <authorList>
            <person name="Chen Z."/>
        </authorList>
    </citation>
    <scope>NUCLEOTIDE SEQUENCE [LARGE SCALE GENOMIC DNA]</scope>
    <source>
        <strain evidence="3">As9502</strain>
        <tissue evidence="3">Leaf</tissue>
    </source>
</reference>
<organism evidence="3 4">
    <name type="scientific">Arabidopsis suecica</name>
    <name type="common">Swedish thale-cress</name>
    <name type="synonym">Cardaminopsis suecica</name>
    <dbReference type="NCBI Taxonomy" id="45249"/>
    <lineage>
        <taxon>Eukaryota</taxon>
        <taxon>Viridiplantae</taxon>
        <taxon>Streptophyta</taxon>
        <taxon>Embryophyta</taxon>
        <taxon>Tracheophyta</taxon>
        <taxon>Spermatophyta</taxon>
        <taxon>Magnoliopsida</taxon>
        <taxon>eudicotyledons</taxon>
        <taxon>Gunneridae</taxon>
        <taxon>Pentapetalae</taxon>
        <taxon>rosids</taxon>
        <taxon>malvids</taxon>
        <taxon>Brassicales</taxon>
        <taxon>Brassicaceae</taxon>
        <taxon>Camelineae</taxon>
        <taxon>Arabidopsis</taxon>
    </lineage>
</organism>
<dbReference type="Pfam" id="PF00665">
    <property type="entry name" value="rve"/>
    <property type="match status" value="1"/>
</dbReference>
<dbReference type="OrthoDB" id="1937476at2759"/>
<protein>
    <submittedName>
        <fullName evidence="3">Retrotransposon gag domain</fullName>
    </submittedName>
</protein>
<dbReference type="GO" id="GO:0015074">
    <property type="term" value="P:DNA integration"/>
    <property type="evidence" value="ECO:0007669"/>
    <property type="project" value="InterPro"/>
</dbReference>
<gene>
    <name evidence="3" type="ORF">ISN44_As12g031390</name>
</gene>
<dbReference type="Pfam" id="PF03732">
    <property type="entry name" value="Retrotrans_gag"/>
    <property type="match status" value="1"/>
</dbReference>